<dbReference type="EMBL" id="JAVCQK010000001">
    <property type="protein sequence ID" value="MFH7513844.1"/>
    <property type="molecule type" value="Genomic_DNA"/>
</dbReference>
<dbReference type="Proteomes" id="UP001610657">
    <property type="component" value="Unassembled WGS sequence"/>
</dbReference>
<evidence type="ECO:0000313" key="2">
    <source>
        <dbReference type="Proteomes" id="UP001610657"/>
    </source>
</evidence>
<dbReference type="CDD" id="cd14743">
    <property type="entry name" value="PAAR_CT_1"/>
    <property type="match status" value="1"/>
</dbReference>
<proteinExistence type="predicted"/>
<evidence type="ECO:0000313" key="1">
    <source>
        <dbReference type="EMBL" id="MFH7513844.1"/>
    </source>
</evidence>
<dbReference type="Gene3D" id="2.60.200.60">
    <property type="match status" value="1"/>
</dbReference>
<name>A0ABW7NJ77_9PSED</name>
<dbReference type="InterPro" id="IPR008727">
    <property type="entry name" value="PAAR_motif"/>
</dbReference>
<dbReference type="Pfam" id="PF05488">
    <property type="entry name" value="PAAR_motif"/>
    <property type="match status" value="1"/>
</dbReference>
<protein>
    <submittedName>
        <fullName evidence="1">PAAR domain-containing protein</fullName>
    </submittedName>
</protein>
<organism evidence="1 2">
    <name type="scientific">Pseudomonas syringae pv. tagetis</name>
    <dbReference type="NCBI Taxonomy" id="129140"/>
    <lineage>
        <taxon>Bacteria</taxon>
        <taxon>Pseudomonadati</taxon>
        <taxon>Pseudomonadota</taxon>
        <taxon>Gammaproteobacteria</taxon>
        <taxon>Pseudomonadales</taxon>
        <taxon>Pseudomonadaceae</taxon>
        <taxon>Pseudomonas</taxon>
    </lineage>
</organism>
<gene>
    <name evidence="1" type="ORF">RA271_01355</name>
</gene>
<keyword evidence="2" id="KW-1185">Reference proteome</keyword>
<accession>A0ABW7NJ77</accession>
<comment type="caution">
    <text evidence="1">The sequence shown here is derived from an EMBL/GenBank/DDBJ whole genome shotgun (WGS) entry which is preliminary data.</text>
</comment>
<sequence length="130" mass="13684">MLRAQSISKPDISPFFPELQQFPTEHQHQMRKHAWLAYTSVNMIPVARLTDPHACPIPGHGLTSLVSASPTVLVNGLPVARTGDRAACGAVIVSGFTNILVDGRPMAHMGSLGSHGGTLITGSQDSFGGS</sequence>
<reference evidence="1 2" key="1">
    <citation type="submission" date="2023-08" db="EMBL/GenBank/DDBJ databases">
        <title>Genomic and mutational analysis of Pseudomonas syringae pv. tagetis EB037 pathogenicity on sunflower.</title>
        <authorList>
            <person name="Maul J.E."/>
        </authorList>
    </citation>
    <scope>NUCLEOTIDE SEQUENCE [LARGE SCALE GENOMIC DNA]</scope>
    <source>
        <strain evidence="1 2">EB037_T1</strain>
    </source>
</reference>